<proteinExistence type="predicted"/>
<organism evidence="1">
    <name type="scientific">Picea glauca</name>
    <name type="common">White spruce</name>
    <name type="synonym">Pinus glauca</name>
    <dbReference type="NCBI Taxonomy" id="3330"/>
    <lineage>
        <taxon>Eukaryota</taxon>
        <taxon>Viridiplantae</taxon>
        <taxon>Streptophyta</taxon>
        <taxon>Embryophyta</taxon>
        <taxon>Tracheophyta</taxon>
        <taxon>Spermatophyta</taxon>
        <taxon>Pinopsida</taxon>
        <taxon>Pinidae</taxon>
        <taxon>Conifers I</taxon>
        <taxon>Pinales</taxon>
        <taxon>Pinaceae</taxon>
        <taxon>Picea</taxon>
    </lineage>
</organism>
<sequence length="81" mass="9441">MLDIFVGGLWEDIKHVVCIQRPSFLSEAIRLAREIEAYNFASRRTTLTFGLTYKEPAQVGLLENFVMHLFVLQPSKWKKKN</sequence>
<accession>A0A101M2U2</accession>
<gene>
    <name evidence="1" type="ORF">ABT39_MTgene3162</name>
</gene>
<dbReference type="AlphaFoldDB" id="A0A101M2U2"/>
<comment type="caution">
    <text evidence="1">The sequence shown here is derived from an EMBL/GenBank/DDBJ whole genome shotgun (WGS) entry which is preliminary data.</text>
</comment>
<name>A0A101M2U2_PICGL</name>
<dbReference type="EMBL" id="LKAM01000002">
    <property type="protein sequence ID" value="KUM49934.1"/>
    <property type="molecule type" value="Genomic_DNA"/>
</dbReference>
<reference evidence="1" key="1">
    <citation type="journal article" date="2015" name="Genome Biol. Evol.">
        <title>Organellar Genomes of White Spruce (Picea glauca): Assembly and Annotation.</title>
        <authorList>
            <person name="Jackman S.D."/>
            <person name="Warren R.L."/>
            <person name="Gibb E.A."/>
            <person name="Vandervalk B.P."/>
            <person name="Mohamadi H."/>
            <person name="Chu J."/>
            <person name="Raymond A."/>
            <person name="Pleasance S."/>
            <person name="Coope R."/>
            <person name="Wildung M.R."/>
            <person name="Ritland C.E."/>
            <person name="Bousquet J."/>
            <person name="Jones S.J."/>
            <person name="Bohlmann J."/>
            <person name="Birol I."/>
        </authorList>
    </citation>
    <scope>NUCLEOTIDE SEQUENCE [LARGE SCALE GENOMIC DNA]</scope>
    <source>
        <tissue evidence="1">Flushing bud</tissue>
    </source>
</reference>
<geneLocation type="mitochondrion" evidence="1"/>
<protein>
    <submittedName>
        <fullName evidence="1">Uncharacterized protein</fullName>
    </submittedName>
</protein>
<keyword evidence="1" id="KW-0496">Mitochondrion</keyword>
<evidence type="ECO:0000313" key="1">
    <source>
        <dbReference type="EMBL" id="KUM49934.1"/>
    </source>
</evidence>